<dbReference type="PANTHER" id="PTHR24223">
    <property type="entry name" value="ATP-BINDING CASSETTE SUB-FAMILY C"/>
    <property type="match status" value="1"/>
</dbReference>
<keyword evidence="5 7" id="KW-1133">Transmembrane helix</keyword>
<accession>A0A226N9B5</accession>
<dbReference type="Gene3D" id="1.20.1560.10">
    <property type="entry name" value="ABC transporter type 1, transmembrane domain"/>
    <property type="match status" value="1"/>
</dbReference>
<reference evidence="9 10" key="1">
    <citation type="submission" date="2016-07" db="EMBL/GenBank/DDBJ databases">
        <title>Disparate Historic Effective Population Sizes Predicted by Modern Levels of Genome Diversity for the Scaled Quail (Callipepla squamata) and the Northern Bobwhite (Colinus virginianus): Inferences from First and Second Generation Draft Genome Assemblies for Sympatric New World Quail.</title>
        <authorList>
            <person name="Oldeschulte D.L."/>
            <person name="Halley Y.A."/>
            <person name="Bhattarai E.K."/>
            <person name="Brashear W.A."/>
            <person name="Hill J."/>
            <person name="Metz R.P."/>
            <person name="Johnson C.D."/>
            <person name="Rollins D."/>
            <person name="Peterson M.J."/>
            <person name="Bickhart D.M."/>
            <person name="Decker J.E."/>
            <person name="Seabury C.M."/>
        </authorList>
    </citation>
    <scope>NUCLEOTIDE SEQUENCE [LARGE SCALE GENOMIC DNA]</scope>
    <source>
        <strain evidence="9 10">Texas</strain>
        <tissue evidence="9">Leg muscle</tissue>
    </source>
</reference>
<dbReference type="InterPro" id="IPR036640">
    <property type="entry name" value="ABC1_TM_sf"/>
</dbReference>
<keyword evidence="4" id="KW-0067">ATP-binding</keyword>
<dbReference type="EMBL" id="MCFN01000129">
    <property type="protein sequence ID" value="OXB64193.1"/>
    <property type="molecule type" value="Genomic_DNA"/>
</dbReference>
<keyword evidence="1" id="KW-0813">Transport</keyword>
<dbReference type="PROSITE" id="PS50929">
    <property type="entry name" value="ABC_TM1F"/>
    <property type="match status" value="1"/>
</dbReference>
<dbReference type="OrthoDB" id="6500128at2759"/>
<keyword evidence="6 7" id="KW-0472">Membrane</keyword>
<gene>
    <name evidence="9" type="ORF">ASZ78_002115</name>
</gene>
<feature type="transmembrane region" description="Helical" evidence="7">
    <location>
        <begin position="93"/>
        <end position="118"/>
    </location>
</feature>
<evidence type="ECO:0000256" key="7">
    <source>
        <dbReference type="SAM" id="Phobius"/>
    </source>
</evidence>
<dbReference type="PANTHER" id="PTHR24223:SF166">
    <property type="entry name" value="MULTIDRUG RESISTANCE-ASSOCIATED PROTEIN 1-LIKE"/>
    <property type="match status" value="1"/>
</dbReference>
<dbReference type="GO" id="GO:0016020">
    <property type="term" value="C:membrane"/>
    <property type="evidence" value="ECO:0007669"/>
    <property type="project" value="InterPro"/>
</dbReference>
<dbReference type="Pfam" id="PF00664">
    <property type="entry name" value="ABC_membrane"/>
    <property type="match status" value="1"/>
</dbReference>
<evidence type="ECO:0000256" key="1">
    <source>
        <dbReference type="ARBA" id="ARBA00022448"/>
    </source>
</evidence>
<dbReference type="InterPro" id="IPR011527">
    <property type="entry name" value="ABC1_TM_dom"/>
</dbReference>
<evidence type="ECO:0000313" key="10">
    <source>
        <dbReference type="Proteomes" id="UP000198323"/>
    </source>
</evidence>
<organism evidence="9 10">
    <name type="scientific">Callipepla squamata</name>
    <name type="common">Scaled quail</name>
    <dbReference type="NCBI Taxonomy" id="9009"/>
    <lineage>
        <taxon>Eukaryota</taxon>
        <taxon>Metazoa</taxon>
        <taxon>Chordata</taxon>
        <taxon>Craniata</taxon>
        <taxon>Vertebrata</taxon>
        <taxon>Euteleostomi</taxon>
        <taxon>Archelosauria</taxon>
        <taxon>Archosauria</taxon>
        <taxon>Dinosauria</taxon>
        <taxon>Saurischia</taxon>
        <taxon>Theropoda</taxon>
        <taxon>Coelurosauria</taxon>
        <taxon>Aves</taxon>
        <taxon>Neognathae</taxon>
        <taxon>Galloanserae</taxon>
        <taxon>Galliformes</taxon>
        <taxon>Odontophoridae</taxon>
        <taxon>Callipepla</taxon>
    </lineage>
</organism>
<evidence type="ECO:0000256" key="6">
    <source>
        <dbReference type="ARBA" id="ARBA00023136"/>
    </source>
</evidence>
<evidence type="ECO:0000256" key="3">
    <source>
        <dbReference type="ARBA" id="ARBA00022741"/>
    </source>
</evidence>
<feature type="transmembrane region" description="Helical" evidence="7">
    <location>
        <begin position="52"/>
        <end position="72"/>
    </location>
</feature>
<keyword evidence="3" id="KW-0547">Nucleotide-binding</keyword>
<comment type="caution">
    <text evidence="9">The sequence shown here is derived from an EMBL/GenBank/DDBJ whole genome shotgun (WGS) entry which is preliminary data.</text>
</comment>
<dbReference type="SUPFAM" id="SSF90123">
    <property type="entry name" value="ABC transporter transmembrane region"/>
    <property type="match status" value="1"/>
</dbReference>
<dbReference type="GO" id="GO:0005524">
    <property type="term" value="F:ATP binding"/>
    <property type="evidence" value="ECO:0007669"/>
    <property type="project" value="UniProtKB-KW"/>
</dbReference>
<feature type="transmembrane region" description="Helical" evidence="7">
    <location>
        <begin position="124"/>
        <end position="144"/>
    </location>
</feature>
<evidence type="ECO:0000256" key="2">
    <source>
        <dbReference type="ARBA" id="ARBA00022692"/>
    </source>
</evidence>
<feature type="domain" description="ABC transmembrane type-1" evidence="8">
    <location>
        <begin position="67"/>
        <end position="159"/>
    </location>
</feature>
<protein>
    <recommendedName>
        <fullName evidence="8">ABC transmembrane type-1 domain-containing protein</fullName>
    </recommendedName>
</protein>
<sequence length="191" mass="21394">MLTAIKIKTAVVGLIYKKVIMSSDFLSQPKFKINPRCLKINSPGKINPPKSLIFATFTICIFWMQALTLASSSRRRYTTGEMVNLMSADAQQLMELTVNINLLWSAPFQIIVAVIFLWKELGPSVLAGVAVLLLVIPINALIAAKVESLKVRHFNKYNKEDFNCHSAGMKQREAAKLCAYRNTIDMSKLKT</sequence>
<proteinExistence type="predicted"/>
<evidence type="ECO:0000256" key="5">
    <source>
        <dbReference type="ARBA" id="ARBA00022989"/>
    </source>
</evidence>
<name>A0A226N9B5_CALSU</name>
<keyword evidence="10" id="KW-1185">Reference proteome</keyword>
<evidence type="ECO:0000256" key="4">
    <source>
        <dbReference type="ARBA" id="ARBA00022840"/>
    </source>
</evidence>
<dbReference type="STRING" id="9009.A0A226N9B5"/>
<evidence type="ECO:0000313" key="9">
    <source>
        <dbReference type="EMBL" id="OXB64193.1"/>
    </source>
</evidence>
<dbReference type="Proteomes" id="UP000198323">
    <property type="component" value="Unassembled WGS sequence"/>
</dbReference>
<dbReference type="AlphaFoldDB" id="A0A226N9B5"/>
<dbReference type="GO" id="GO:0140359">
    <property type="term" value="F:ABC-type transporter activity"/>
    <property type="evidence" value="ECO:0007669"/>
    <property type="project" value="InterPro"/>
</dbReference>
<keyword evidence="2 7" id="KW-0812">Transmembrane</keyword>
<dbReference type="InterPro" id="IPR050173">
    <property type="entry name" value="ABC_transporter_C-like"/>
</dbReference>
<evidence type="ECO:0000259" key="8">
    <source>
        <dbReference type="PROSITE" id="PS50929"/>
    </source>
</evidence>